<gene>
    <name evidence="1" type="ORF">AVEN_103633_1</name>
</gene>
<protein>
    <submittedName>
        <fullName evidence="1">Uncharacterized protein</fullName>
    </submittedName>
</protein>
<dbReference type="Proteomes" id="UP000499080">
    <property type="component" value="Unassembled WGS sequence"/>
</dbReference>
<evidence type="ECO:0000313" key="2">
    <source>
        <dbReference type="Proteomes" id="UP000499080"/>
    </source>
</evidence>
<dbReference type="AlphaFoldDB" id="A0A4Y2HBI3"/>
<sequence>MDLVILNRGHMTRTTPELAPPSAYPRTTPTGLRLSHVRFKVHQAHKHGRPSVEPDFEHGALQFRSRDLTIKPPRP</sequence>
<accession>A0A4Y2HBI3</accession>
<dbReference type="EMBL" id="BGPR01001828">
    <property type="protein sequence ID" value="GBM62644.1"/>
    <property type="molecule type" value="Genomic_DNA"/>
</dbReference>
<name>A0A4Y2HBI3_ARAVE</name>
<comment type="caution">
    <text evidence="1">The sequence shown here is derived from an EMBL/GenBank/DDBJ whole genome shotgun (WGS) entry which is preliminary data.</text>
</comment>
<reference evidence="1 2" key="1">
    <citation type="journal article" date="2019" name="Sci. Rep.">
        <title>Orb-weaving spider Araneus ventricosus genome elucidates the spidroin gene catalogue.</title>
        <authorList>
            <person name="Kono N."/>
            <person name="Nakamura H."/>
            <person name="Ohtoshi R."/>
            <person name="Moran D.A.P."/>
            <person name="Shinohara A."/>
            <person name="Yoshida Y."/>
            <person name="Fujiwara M."/>
            <person name="Mori M."/>
            <person name="Tomita M."/>
            <person name="Arakawa K."/>
        </authorList>
    </citation>
    <scope>NUCLEOTIDE SEQUENCE [LARGE SCALE GENOMIC DNA]</scope>
</reference>
<organism evidence="1 2">
    <name type="scientific">Araneus ventricosus</name>
    <name type="common">Orbweaver spider</name>
    <name type="synonym">Epeira ventricosa</name>
    <dbReference type="NCBI Taxonomy" id="182803"/>
    <lineage>
        <taxon>Eukaryota</taxon>
        <taxon>Metazoa</taxon>
        <taxon>Ecdysozoa</taxon>
        <taxon>Arthropoda</taxon>
        <taxon>Chelicerata</taxon>
        <taxon>Arachnida</taxon>
        <taxon>Araneae</taxon>
        <taxon>Araneomorphae</taxon>
        <taxon>Entelegynae</taxon>
        <taxon>Araneoidea</taxon>
        <taxon>Araneidae</taxon>
        <taxon>Araneus</taxon>
    </lineage>
</organism>
<evidence type="ECO:0000313" key="1">
    <source>
        <dbReference type="EMBL" id="GBM62644.1"/>
    </source>
</evidence>
<proteinExistence type="predicted"/>
<keyword evidence="2" id="KW-1185">Reference proteome</keyword>